<reference evidence="3" key="1">
    <citation type="submission" date="2023-10" db="EMBL/GenBank/DDBJ databases">
        <title>Genome assemblies of two species of porcelain crab, Petrolisthes cinctipes and Petrolisthes manimaculis (Anomura: Porcellanidae).</title>
        <authorList>
            <person name="Angst P."/>
        </authorList>
    </citation>
    <scope>NUCLEOTIDE SEQUENCE</scope>
    <source>
        <strain evidence="3">PB745_01</strain>
        <tissue evidence="3">Gill</tissue>
    </source>
</reference>
<protein>
    <recommendedName>
        <fullName evidence="5">Mitochondrial ribosomal protein S18A</fullName>
    </recommendedName>
</protein>
<dbReference type="InterPro" id="IPR001648">
    <property type="entry name" value="Ribosomal_bS18"/>
</dbReference>
<dbReference type="PANTHER" id="PTHR13479">
    <property type="entry name" value="30S RIBOSOMAL PROTEIN S18"/>
    <property type="match status" value="1"/>
</dbReference>
<comment type="caution">
    <text evidence="3">The sequence shown here is derived from an EMBL/GenBank/DDBJ whole genome shotgun (WGS) entry which is preliminary data.</text>
</comment>
<gene>
    <name evidence="3" type="ORF">Pcinc_013693</name>
</gene>
<dbReference type="GO" id="GO:0070181">
    <property type="term" value="F:small ribosomal subunit rRNA binding"/>
    <property type="evidence" value="ECO:0007669"/>
    <property type="project" value="TreeGrafter"/>
</dbReference>
<evidence type="ECO:0000256" key="2">
    <source>
        <dbReference type="ARBA" id="ARBA00023274"/>
    </source>
</evidence>
<accession>A0AAE1FWH8</accession>
<dbReference type="PANTHER" id="PTHR13479:SF66">
    <property type="entry name" value="LARGE RIBOSOMAL SUBUNIT PROTEIN ML66"/>
    <property type="match status" value="1"/>
</dbReference>
<sequence length="145" mass="16449">MLSTLDQARHIHVSSPVSLKEIVVKEEDNIITVEGQYIKSPREALLVKPEHGECNACSLCALNLNLKHTDVLVLSQFVRSDGCMLPKRVTGLCARQQKRVKWLVAMAQKSGLMPNLAPSWSKRDPKARYRSKKYNRYFDESTLPV</sequence>
<dbReference type="GO" id="GO:0003735">
    <property type="term" value="F:structural constituent of ribosome"/>
    <property type="evidence" value="ECO:0007669"/>
    <property type="project" value="InterPro"/>
</dbReference>
<dbReference type="SUPFAM" id="SSF46911">
    <property type="entry name" value="Ribosomal protein S18"/>
    <property type="match status" value="1"/>
</dbReference>
<keyword evidence="1" id="KW-0689">Ribosomal protein</keyword>
<dbReference type="InterPro" id="IPR036870">
    <property type="entry name" value="Ribosomal_bS18_sf"/>
</dbReference>
<evidence type="ECO:0000313" key="4">
    <source>
        <dbReference type="Proteomes" id="UP001286313"/>
    </source>
</evidence>
<keyword evidence="4" id="KW-1185">Reference proteome</keyword>
<dbReference type="Gene3D" id="4.10.640.10">
    <property type="entry name" value="Ribosomal protein S18"/>
    <property type="match status" value="1"/>
</dbReference>
<keyword evidence="2" id="KW-0687">Ribonucleoprotein</keyword>
<dbReference type="EMBL" id="JAWQEG010001162">
    <property type="protein sequence ID" value="KAK3881894.1"/>
    <property type="molecule type" value="Genomic_DNA"/>
</dbReference>
<name>A0AAE1FWH8_PETCI</name>
<organism evidence="3 4">
    <name type="scientific">Petrolisthes cinctipes</name>
    <name type="common">Flat porcelain crab</name>
    <dbReference type="NCBI Taxonomy" id="88211"/>
    <lineage>
        <taxon>Eukaryota</taxon>
        <taxon>Metazoa</taxon>
        <taxon>Ecdysozoa</taxon>
        <taxon>Arthropoda</taxon>
        <taxon>Crustacea</taxon>
        <taxon>Multicrustacea</taxon>
        <taxon>Malacostraca</taxon>
        <taxon>Eumalacostraca</taxon>
        <taxon>Eucarida</taxon>
        <taxon>Decapoda</taxon>
        <taxon>Pleocyemata</taxon>
        <taxon>Anomura</taxon>
        <taxon>Galatheoidea</taxon>
        <taxon>Porcellanidae</taxon>
        <taxon>Petrolisthes</taxon>
    </lineage>
</organism>
<dbReference type="AlphaFoldDB" id="A0AAE1FWH8"/>
<evidence type="ECO:0008006" key="5">
    <source>
        <dbReference type="Google" id="ProtNLM"/>
    </source>
</evidence>
<dbReference type="Pfam" id="PF01084">
    <property type="entry name" value="Ribosomal_S18"/>
    <property type="match status" value="1"/>
</dbReference>
<dbReference type="GO" id="GO:0032543">
    <property type="term" value="P:mitochondrial translation"/>
    <property type="evidence" value="ECO:0007669"/>
    <property type="project" value="TreeGrafter"/>
</dbReference>
<evidence type="ECO:0000256" key="1">
    <source>
        <dbReference type="ARBA" id="ARBA00022980"/>
    </source>
</evidence>
<dbReference type="Proteomes" id="UP001286313">
    <property type="component" value="Unassembled WGS sequence"/>
</dbReference>
<evidence type="ECO:0000313" key="3">
    <source>
        <dbReference type="EMBL" id="KAK3881894.1"/>
    </source>
</evidence>
<dbReference type="GO" id="GO:0005763">
    <property type="term" value="C:mitochondrial small ribosomal subunit"/>
    <property type="evidence" value="ECO:0007669"/>
    <property type="project" value="TreeGrafter"/>
</dbReference>
<proteinExistence type="predicted"/>